<dbReference type="Proteomes" id="UP001154420">
    <property type="component" value="Unassembled WGS sequence"/>
</dbReference>
<comment type="caution">
    <text evidence="2">The sequence shown here is derived from an EMBL/GenBank/DDBJ whole genome shotgun (WGS) entry which is preliminary data.</text>
</comment>
<dbReference type="OrthoDB" id="2021965at2"/>
<keyword evidence="1" id="KW-0175">Coiled coil</keyword>
<dbReference type="EMBL" id="QZDT01000040">
    <property type="protein sequence ID" value="NBJ94478.1"/>
    <property type="molecule type" value="Genomic_DNA"/>
</dbReference>
<evidence type="ECO:0000256" key="1">
    <source>
        <dbReference type="SAM" id="Coils"/>
    </source>
</evidence>
<feature type="coiled-coil region" evidence="1">
    <location>
        <begin position="150"/>
        <end position="256"/>
    </location>
</feature>
<evidence type="ECO:0000313" key="3">
    <source>
        <dbReference type="Proteomes" id="UP001154420"/>
    </source>
</evidence>
<reference evidence="2" key="1">
    <citation type="submission" date="2018-09" db="EMBL/GenBank/DDBJ databases">
        <title>Murine metabolic-syndrome-specific gut microbial biobank.</title>
        <authorList>
            <person name="Liu C."/>
        </authorList>
    </citation>
    <scope>NUCLEOTIDE SEQUENCE</scope>
    <source>
        <strain evidence="2">D42-62</strain>
    </source>
</reference>
<keyword evidence="3" id="KW-1185">Reference proteome</keyword>
<gene>
    <name evidence="2" type="ORF">D5281_18290</name>
</gene>
<dbReference type="RefSeq" id="WP_160561503.1">
    <property type="nucleotide sequence ID" value="NZ_QZDT01000040.1"/>
</dbReference>
<dbReference type="AlphaFoldDB" id="A0A9X5GSY3"/>
<name>A0A9X5GSY3_9FIRM</name>
<accession>A0A9X5GSY3</accession>
<protein>
    <submittedName>
        <fullName evidence="2">Uncharacterized protein</fullName>
    </submittedName>
</protein>
<proteinExistence type="predicted"/>
<evidence type="ECO:0000313" key="2">
    <source>
        <dbReference type="EMBL" id="NBJ94478.1"/>
    </source>
</evidence>
<organism evidence="2 3">
    <name type="scientific">Parablautia muri</name>
    <dbReference type="NCBI Taxonomy" id="2320879"/>
    <lineage>
        <taxon>Bacteria</taxon>
        <taxon>Bacillati</taxon>
        <taxon>Bacillota</taxon>
        <taxon>Clostridia</taxon>
        <taxon>Lachnospirales</taxon>
        <taxon>Lachnospiraceae</taxon>
        <taxon>Parablautia</taxon>
    </lineage>
</organism>
<sequence>MVNALSDVEGNILDCKKAIEEFDNELLQLHWDVFDRIQGQFKDLDSELSNLRGLFDDFKVTDGKFNWSKEGLAQLGLLTQQYELAQYQVQQYNTAIDDLNAAYSAGKYSATEYVDKLSELSKGQWDAVNSSESIKDAIIDLNEVRINEDIDAIEKEISAYKELIDAQIDALKAAKDLHDYQQSIAEKTKSVTDLERQIAAMQNDDTAATVAKRKQLEEQLAEARKDLENAQYDHSIDEQENALNKQYEDYKKARDAEIEALKASLDEREGLIAASFETVKANADIVGQEIAYIATQHGITISDAIITSWQNGEQAIASYGEVLAAGTSAFIGNIMGVENEVYALQYKANETAISLAWMFATRADNLVNELAASYYSEENLNYMTKALHDSLINTLEGGYNISSITSALDGIANGLNGVASAANNAASAMAAMGAAQAGAAATGASGNYSNSSASNISNSTDMKIVRQNSGEIREVMQKEADGKWHKYAYAKGTRNAKGGLRVINEEGQELTLSKLQSGNYAIGNEGDQILTKDETDNVYEWAKTNPEEYAEKEAGKEKASKSNVPKGAVDMSEFLKIASKNNEVIAPDDINEFMELLKTDTGRAKLKDPKYHSVFYKPIPVNVQPPSLTRYTKSPEIVSSSVNNNNKVNVHYDSLITVNGDVNDTNHFLNGMKKVANDAIKQSWHDFEMTRKYGIY</sequence>